<dbReference type="Proteomes" id="UP000700248">
    <property type="component" value="Unassembled WGS sequence"/>
</dbReference>
<dbReference type="GO" id="GO:1990281">
    <property type="term" value="C:efflux pump complex"/>
    <property type="evidence" value="ECO:0007669"/>
    <property type="project" value="TreeGrafter"/>
</dbReference>
<comment type="caution">
    <text evidence="9">The sequence shown here is derived from an EMBL/GenBank/DDBJ whole genome shotgun (WGS) entry which is preliminary data.</text>
</comment>
<evidence type="ECO:0000259" key="6">
    <source>
        <dbReference type="Pfam" id="PF25917"/>
    </source>
</evidence>
<dbReference type="GO" id="GO:0015562">
    <property type="term" value="F:efflux transmembrane transporter activity"/>
    <property type="evidence" value="ECO:0007669"/>
    <property type="project" value="TreeGrafter"/>
</dbReference>
<evidence type="ECO:0000256" key="3">
    <source>
        <dbReference type="ARBA" id="ARBA00022448"/>
    </source>
</evidence>
<feature type="domain" description="Multidrug resistance protein MdtA-like barrel-sandwich hybrid" evidence="6">
    <location>
        <begin position="76"/>
        <end position="197"/>
    </location>
</feature>
<organism evidence="9 10">
    <name type="scientific">Paenalcaligenes hominis</name>
    <dbReference type="NCBI Taxonomy" id="643674"/>
    <lineage>
        <taxon>Bacteria</taxon>
        <taxon>Pseudomonadati</taxon>
        <taxon>Pseudomonadota</taxon>
        <taxon>Betaproteobacteria</taxon>
        <taxon>Burkholderiales</taxon>
        <taxon>Alcaligenaceae</taxon>
        <taxon>Paenalcaligenes</taxon>
    </lineage>
</organism>
<dbReference type="InterPro" id="IPR058625">
    <property type="entry name" value="MdtA-like_BSH"/>
</dbReference>
<reference evidence="9" key="2">
    <citation type="submission" date="2021-09" db="EMBL/GenBank/DDBJ databases">
        <authorList>
            <person name="Gilroy R."/>
        </authorList>
    </citation>
    <scope>NUCLEOTIDE SEQUENCE</scope>
    <source>
        <strain evidence="9">CHK175-13533</strain>
    </source>
</reference>
<keyword evidence="3" id="KW-0813">Transport</keyword>
<feature type="domain" description="Multidrug resistance protein MdtA-like alpha-helical hairpin" evidence="5">
    <location>
        <begin position="112"/>
        <end position="165"/>
    </location>
</feature>
<dbReference type="Pfam" id="PF25876">
    <property type="entry name" value="HH_MFP_RND"/>
    <property type="match status" value="1"/>
</dbReference>
<dbReference type="Gene3D" id="2.40.420.20">
    <property type="match status" value="1"/>
</dbReference>
<dbReference type="FunFam" id="2.40.30.170:FF:000010">
    <property type="entry name" value="Efflux RND transporter periplasmic adaptor subunit"/>
    <property type="match status" value="1"/>
</dbReference>
<dbReference type="PANTHER" id="PTHR30469">
    <property type="entry name" value="MULTIDRUG RESISTANCE PROTEIN MDTA"/>
    <property type="match status" value="1"/>
</dbReference>
<evidence type="ECO:0000256" key="4">
    <source>
        <dbReference type="SAM" id="Coils"/>
    </source>
</evidence>
<dbReference type="NCBIfam" id="TIGR01730">
    <property type="entry name" value="RND_mfp"/>
    <property type="match status" value="1"/>
</dbReference>
<dbReference type="Gene3D" id="1.10.287.470">
    <property type="entry name" value="Helix hairpin bin"/>
    <property type="match status" value="1"/>
</dbReference>
<sequence length="362" mass="39484">MKKRLWWVLVVLAIGLGLIYWGARYLAADLTSSPSTAAQAATPAQAERVQVEVAPVRTQRLAQQVTAVGSLLAKNAVVLRAETSGRIAHIQFEEGSPTQKGTVLVQLDTDLLQAELQQAQANLQLAQSRARRAQQLSREGFISAQALDESTSEHSVALAQANIIKTKIEKSQIMAPFDGVLGLRHVSVGDYVNMGTEIVALASIEDLQVDFRVPEQYLSQIQVGTPIHLRLDAQPDTQFLGQVNAISPMIDEQGRAVVLRAHVPNPELKMRPGQFARLTIDLAEEEALMVPETALSPSGQAQYVYRLHGDDAVERVEVVVGTRKDGWVQVQGLEPTDVVLTSGLQKVQTGTLVRYDTKPVQP</sequence>
<evidence type="ECO:0000256" key="1">
    <source>
        <dbReference type="ARBA" id="ARBA00004196"/>
    </source>
</evidence>
<dbReference type="AlphaFoldDB" id="A0A9D3AB22"/>
<dbReference type="Gene3D" id="2.40.50.100">
    <property type="match status" value="1"/>
</dbReference>
<dbReference type="Gene3D" id="2.40.30.170">
    <property type="match status" value="1"/>
</dbReference>
<dbReference type="InterPro" id="IPR006143">
    <property type="entry name" value="RND_pump_MFP"/>
</dbReference>
<gene>
    <name evidence="9" type="ORF">K8U84_07420</name>
</gene>
<evidence type="ECO:0000256" key="2">
    <source>
        <dbReference type="ARBA" id="ARBA00009477"/>
    </source>
</evidence>
<comment type="similarity">
    <text evidence="2">Belongs to the membrane fusion protein (MFP) (TC 8.A.1) family.</text>
</comment>
<dbReference type="Pfam" id="PF25967">
    <property type="entry name" value="RND-MFP_C"/>
    <property type="match status" value="1"/>
</dbReference>
<feature type="coiled-coil region" evidence="4">
    <location>
        <begin position="109"/>
        <end position="136"/>
    </location>
</feature>
<evidence type="ECO:0000313" key="10">
    <source>
        <dbReference type="Proteomes" id="UP000700248"/>
    </source>
</evidence>
<evidence type="ECO:0000259" key="5">
    <source>
        <dbReference type="Pfam" id="PF25876"/>
    </source>
</evidence>
<proteinExistence type="inferred from homology"/>
<evidence type="ECO:0000259" key="7">
    <source>
        <dbReference type="Pfam" id="PF25954"/>
    </source>
</evidence>
<dbReference type="Pfam" id="PF25954">
    <property type="entry name" value="Beta-barrel_RND_2"/>
    <property type="match status" value="1"/>
</dbReference>
<dbReference type="SUPFAM" id="SSF111369">
    <property type="entry name" value="HlyD-like secretion proteins"/>
    <property type="match status" value="1"/>
</dbReference>
<feature type="domain" description="Multidrug resistance protein MdtA-like C-terminal permuted SH3" evidence="8">
    <location>
        <begin position="287"/>
        <end position="346"/>
    </location>
</feature>
<keyword evidence="4" id="KW-0175">Coiled coil</keyword>
<protein>
    <submittedName>
        <fullName evidence="9">Efflux RND transporter periplasmic adaptor subunit</fullName>
    </submittedName>
</protein>
<dbReference type="RefSeq" id="WP_276831044.1">
    <property type="nucleotide sequence ID" value="NZ_DYTQ01000084.1"/>
</dbReference>
<feature type="domain" description="CusB-like beta-barrel" evidence="7">
    <location>
        <begin position="209"/>
        <end position="280"/>
    </location>
</feature>
<comment type="subcellular location">
    <subcellularLocation>
        <location evidence="1">Cell envelope</location>
    </subcellularLocation>
</comment>
<dbReference type="InterPro" id="IPR058624">
    <property type="entry name" value="MdtA-like_HH"/>
</dbReference>
<dbReference type="Pfam" id="PF25917">
    <property type="entry name" value="BSH_RND"/>
    <property type="match status" value="1"/>
</dbReference>
<evidence type="ECO:0000313" key="9">
    <source>
        <dbReference type="EMBL" id="HJH24367.1"/>
    </source>
</evidence>
<dbReference type="InterPro" id="IPR058792">
    <property type="entry name" value="Beta-barrel_RND_2"/>
</dbReference>
<dbReference type="EMBL" id="DYTQ01000084">
    <property type="protein sequence ID" value="HJH24367.1"/>
    <property type="molecule type" value="Genomic_DNA"/>
</dbReference>
<dbReference type="InterPro" id="IPR058627">
    <property type="entry name" value="MdtA-like_C"/>
</dbReference>
<reference evidence="9" key="1">
    <citation type="journal article" date="2021" name="PeerJ">
        <title>Extensive microbial diversity within the chicken gut microbiome revealed by metagenomics and culture.</title>
        <authorList>
            <person name="Gilroy R."/>
            <person name="Ravi A."/>
            <person name="Getino M."/>
            <person name="Pursley I."/>
            <person name="Horton D.L."/>
            <person name="Alikhan N.F."/>
            <person name="Baker D."/>
            <person name="Gharbi K."/>
            <person name="Hall N."/>
            <person name="Watson M."/>
            <person name="Adriaenssens E.M."/>
            <person name="Foster-Nyarko E."/>
            <person name="Jarju S."/>
            <person name="Secka A."/>
            <person name="Antonio M."/>
            <person name="Oren A."/>
            <person name="Chaudhuri R.R."/>
            <person name="La Ragione R."/>
            <person name="Hildebrand F."/>
            <person name="Pallen M.J."/>
        </authorList>
    </citation>
    <scope>NUCLEOTIDE SEQUENCE</scope>
    <source>
        <strain evidence="9">CHK175-13533</strain>
    </source>
</reference>
<evidence type="ECO:0000259" key="8">
    <source>
        <dbReference type="Pfam" id="PF25967"/>
    </source>
</evidence>
<name>A0A9D3AB22_9BURK</name>
<accession>A0A9D3AB22</accession>